<feature type="transmembrane region" description="Helical" evidence="1">
    <location>
        <begin position="57"/>
        <end position="80"/>
    </location>
</feature>
<evidence type="ECO:0000313" key="2">
    <source>
        <dbReference type="EMBL" id="AWB09504.1"/>
    </source>
</evidence>
<dbReference type="GO" id="GO:0006412">
    <property type="term" value="P:translation"/>
    <property type="evidence" value="ECO:0007669"/>
    <property type="project" value="InterPro"/>
</dbReference>
<dbReference type="InterPro" id="IPR011332">
    <property type="entry name" value="Ribosomal_zn-bd"/>
</dbReference>
<dbReference type="RefSeq" id="WP_150130258.1">
    <property type="nucleotide sequence ID" value="NZ_CP020921.1"/>
</dbReference>
<evidence type="ECO:0000256" key="1">
    <source>
        <dbReference type="SAM" id="Phobius"/>
    </source>
</evidence>
<dbReference type="KEGG" id="taci:TDSAC_0117"/>
<dbReference type="Gene3D" id="4.10.1060.50">
    <property type="match status" value="1"/>
</dbReference>
<dbReference type="SUPFAM" id="SSF57829">
    <property type="entry name" value="Zn-binding ribosomal proteins"/>
    <property type="match status" value="1"/>
</dbReference>
<organism evidence="2 3">
    <name type="scientific">Thermodesulfobium acidiphilum</name>
    <dbReference type="NCBI Taxonomy" id="1794699"/>
    <lineage>
        <taxon>Bacteria</taxon>
        <taxon>Pseudomonadati</taxon>
        <taxon>Thermodesulfobiota</taxon>
        <taxon>Thermodesulfobiia</taxon>
        <taxon>Thermodesulfobiales</taxon>
        <taxon>Thermodesulfobiaceae</taxon>
        <taxon>Thermodesulfobium</taxon>
    </lineage>
</organism>
<evidence type="ECO:0008006" key="4">
    <source>
        <dbReference type="Google" id="ProtNLM"/>
    </source>
</evidence>
<dbReference type="OrthoDB" id="1777375at2"/>
<sequence>MTIFKRKEEKICYRCNTKNPPDAFFCRNCGVPLTRDVLLQNSTKKLRLKKSSMTTTYILFLVVALIIGLVVGLVSSFSVFKK</sequence>
<accession>A0A2R4VYG7</accession>
<dbReference type="EMBL" id="CP020921">
    <property type="protein sequence ID" value="AWB09504.1"/>
    <property type="molecule type" value="Genomic_DNA"/>
</dbReference>
<keyword evidence="1" id="KW-0472">Membrane</keyword>
<name>A0A2R4VYG7_THEAF</name>
<gene>
    <name evidence="2" type="ORF">TDSAC_0117</name>
</gene>
<protein>
    <recommendedName>
        <fullName evidence="4">Zinc-ribbon domain-containing protein</fullName>
    </recommendedName>
</protein>
<dbReference type="AlphaFoldDB" id="A0A2R4VYG7"/>
<dbReference type="Proteomes" id="UP000244792">
    <property type="component" value="Chromosome"/>
</dbReference>
<keyword evidence="1" id="KW-0812">Transmembrane</keyword>
<proteinExistence type="predicted"/>
<reference evidence="2 3" key="1">
    <citation type="submission" date="2017-04" db="EMBL/GenBank/DDBJ databases">
        <title>Genomic insights into metabolism of Thermodesulfobium acidiphilum.</title>
        <authorList>
            <person name="Toshchakov S.V."/>
            <person name="Frolov E.N."/>
            <person name="Kublanov I.V."/>
            <person name="Samarov N.I."/>
            <person name="Novikov A."/>
            <person name="Lebedinsky A.V."/>
            <person name="Bonch-Osmolovskaya E.A."/>
            <person name="Chernyh N.A."/>
        </authorList>
    </citation>
    <scope>NUCLEOTIDE SEQUENCE [LARGE SCALE GENOMIC DNA]</scope>
    <source>
        <strain evidence="2 3">3127-1</strain>
    </source>
</reference>
<dbReference type="InterPro" id="IPR038587">
    <property type="entry name" value="Ribosomal_eL40_sf"/>
</dbReference>
<keyword evidence="3" id="KW-1185">Reference proteome</keyword>
<keyword evidence="1" id="KW-1133">Transmembrane helix</keyword>
<evidence type="ECO:0000313" key="3">
    <source>
        <dbReference type="Proteomes" id="UP000244792"/>
    </source>
</evidence>